<dbReference type="Gene3D" id="1.25.40.430">
    <property type="match status" value="1"/>
</dbReference>
<feature type="compositionally biased region" description="Basic and acidic residues" evidence="8">
    <location>
        <begin position="369"/>
        <end position="379"/>
    </location>
</feature>
<protein>
    <recommendedName>
        <fullName evidence="13">Checkpoint serine/threonine-protein kinase</fullName>
    </recommendedName>
</protein>
<feature type="domain" description="Protein kinase" evidence="9">
    <location>
        <begin position="810"/>
        <end position="1128"/>
    </location>
</feature>
<dbReference type="PROSITE" id="PS51489">
    <property type="entry name" value="BUB1_N"/>
    <property type="match status" value="1"/>
</dbReference>
<evidence type="ECO:0000256" key="3">
    <source>
        <dbReference type="ARBA" id="ARBA00022741"/>
    </source>
</evidence>
<keyword evidence="6" id="KW-0137">Centromere</keyword>
<feature type="compositionally biased region" description="Acidic residues" evidence="8">
    <location>
        <begin position="587"/>
        <end position="611"/>
    </location>
</feature>
<organism evidence="11 12">
    <name type="scientific">Sparassis crispa</name>
    <dbReference type="NCBI Taxonomy" id="139825"/>
    <lineage>
        <taxon>Eukaryota</taxon>
        <taxon>Fungi</taxon>
        <taxon>Dikarya</taxon>
        <taxon>Basidiomycota</taxon>
        <taxon>Agaricomycotina</taxon>
        <taxon>Agaricomycetes</taxon>
        <taxon>Polyporales</taxon>
        <taxon>Sparassidaceae</taxon>
        <taxon>Sparassis</taxon>
    </lineage>
</organism>
<dbReference type="GO" id="GO:0000776">
    <property type="term" value="C:kinetochore"/>
    <property type="evidence" value="ECO:0007669"/>
    <property type="project" value="UniProtKB-KW"/>
</dbReference>
<feature type="region of interest" description="Disordered" evidence="8">
    <location>
        <begin position="362"/>
        <end position="402"/>
    </location>
</feature>
<dbReference type="RefSeq" id="XP_027619297.1">
    <property type="nucleotide sequence ID" value="XM_027763496.1"/>
</dbReference>
<dbReference type="InterPro" id="IPR011009">
    <property type="entry name" value="Kinase-like_dom_sf"/>
</dbReference>
<dbReference type="InParanoid" id="A0A401H1T9"/>
<name>A0A401H1T9_9APHY</name>
<dbReference type="GO" id="GO:0032991">
    <property type="term" value="C:protein-containing complex"/>
    <property type="evidence" value="ECO:0007669"/>
    <property type="project" value="UniProtKB-ARBA"/>
</dbReference>
<accession>A0A401H1T9</accession>
<dbReference type="PANTHER" id="PTHR14030:SF4">
    <property type="entry name" value="BUB1 KINASE, ISOFORM A-RELATED"/>
    <property type="match status" value="1"/>
</dbReference>
<evidence type="ECO:0000313" key="12">
    <source>
        <dbReference type="Proteomes" id="UP000287166"/>
    </source>
</evidence>
<keyword evidence="3 7" id="KW-0547">Nucleotide-binding</keyword>
<reference evidence="11 12" key="1">
    <citation type="journal article" date="2018" name="Sci. Rep.">
        <title>Genome sequence of the cauliflower mushroom Sparassis crispa (Hanabiratake) and its association with beneficial usage.</title>
        <authorList>
            <person name="Kiyama R."/>
            <person name="Furutani Y."/>
            <person name="Kawaguchi K."/>
            <person name="Nakanishi T."/>
        </authorList>
    </citation>
    <scope>NUCLEOTIDE SEQUENCE [LARGE SCALE GENOMIC DNA]</scope>
</reference>
<dbReference type="PROSITE" id="PS00107">
    <property type="entry name" value="PROTEIN_KINASE_ATP"/>
    <property type="match status" value="1"/>
</dbReference>
<keyword evidence="2" id="KW-0158">Chromosome</keyword>
<evidence type="ECO:0000256" key="6">
    <source>
        <dbReference type="ARBA" id="ARBA00023328"/>
    </source>
</evidence>
<dbReference type="GO" id="GO:0004672">
    <property type="term" value="F:protein kinase activity"/>
    <property type="evidence" value="ECO:0007669"/>
    <property type="project" value="InterPro"/>
</dbReference>
<evidence type="ECO:0000256" key="2">
    <source>
        <dbReference type="ARBA" id="ARBA00022454"/>
    </source>
</evidence>
<dbReference type="Proteomes" id="UP000287166">
    <property type="component" value="Unassembled WGS sequence"/>
</dbReference>
<gene>
    <name evidence="11" type="ORF">SCP_1301990</name>
</gene>
<dbReference type="SMART" id="SM00777">
    <property type="entry name" value="Mad3_BUB1_I"/>
    <property type="match status" value="1"/>
</dbReference>
<dbReference type="GeneID" id="38785301"/>
<dbReference type="STRING" id="139825.A0A401H1T9"/>
<evidence type="ECO:0000259" key="9">
    <source>
        <dbReference type="PROSITE" id="PS50011"/>
    </source>
</evidence>
<sequence length="1155" mass="129394">MDPTSSSALSEKREHYRAQVVTSLQEDADPLAAYDSFVRWTQENYPGADVAHSGLIELLEEATRQFKDDAAYKGDLRYLKLWSLYASHVEDPTIIYAFILANDIGTVYAQTYQEYANALETAGRRADADNVYRKGIDRRARPIEPLKRRYEDFKKRAGAPVPHRGTSTSIWKSAQPETQTLRRNPLKNYTPTPSIPPSYTPRASTSQHAHDRYAPMLAPPVPGKRPEKLRFNLSLLFTEEGTEYSMQEARARSMGLLGKKWGPPPPPEGALLRVNFNDDGAKSTRTLMRKGYAAGEPTVTLATKEALADVFGMYNSPEKSMRFGAVAGSKHAPVRRIDAVTPMSLQSQFRAVSNENAIHAKTPTAFRPFVDEPPRRKENNTPAPPSKSKVAIDPEQPSKLPVLTPNLRRALSIKESTTPAAPAPQTDENAHRQRPQISLKPITDEAKPAMVFSTVFTPVSVVPKDKPPARWDVFTDDQARASTSPMETISVFSSSTAKPKVQPPVPIVPYMDEPPMKVFSRPQSRGENLPPAQSSTFKPYVDSAELSRPPASSFARPVLGERMPLRAFTPEVHSTSDDDEQIAQEVYTETDDDEYEDEYEDLPEEYDDPPEEYDRTPAQIEEDSMYEDQDPNEAPSHRVPLGGRFGQFNVMTPITERTFEFTVSTRASGTPNGLMDGMMARRDAVETAEQLAAELRQDDLRQGEEYDEEEAVAVLEEETGTLSLSDALTAAMSFRPPNPCNPFDPPTVTKLLSLISPDHEFHDLRQQDAQKLDTMEKFAKKKSRRTSGNTTSRILEDGETLQLNLFDRQFAVVDKLGEGGFGAVFGAVDLDLAARKEEDEGDDDNDDDDELDKCKIALKVVKPRNLWEFHVLRRIHRTLPPHLRQSVVVPQALYAFRDESFLILELCRQGTLLDIVNRAGQAGITQQGACLDELLVIFFAIELMRLLEGMHRAGFIHGDVKIDNCLLRLEDVPGPPSAWTSEYQPSGDGGWRHKGIKMIDFGRTIDTRLFPAGQRYVAEWPTDARDCLEMREGRPWTFQPDYFGLAGIIYCMLYGKYIEAASVVSASDPASDGKQRFRLATPFKRYWQVNLWTRLFDLLLNSTLVHPDGHLPVCDELAELRVEMETWLQANCNRASNSLKGLLKKIGIAILGGGR</sequence>
<dbReference type="InterPro" id="IPR008271">
    <property type="entry name" value="Ser/Thr_kinase_AS"/>
</dbReference>
<feature type="region of interest" description="Disordered" evidence="8">
    <location>
        <begin position="415"/>
        <end position="436"/>
    </location>
</feature>
<dbReference type="PROSITE" id="PS00108">
    <property type="entry name" value="PROTEIN_KINASE_ST"/>
    <property type="match status" value="1"/>
</dbReference>
<feature type="region of interest" description="Disordered" evidence="8">
    <location>
        <begin position="157"/>
        <end position="208"/>
    </location>
</feature>
<evidence type="ECO:0000256" key="1">
    <source>
        <dbReference type="ARBA" id="ARBA00004629"/>
    </source>
</evidence>
<dbReference type="Gene3D" id="1.10.510.10">
    <property type="entry name" value="Transferase(Phosphotransferase) domain 1"/>
    <property type="match status" value="1"/>
</dbReference>
<dbReference type="Pfam" id="PF00069">
    <property type="entry name" value="Pkinase"/>
    <property type="match status" value="1"/>
</dbReference>
<evidence type="ECO:0000313" key="11">
    <source>
        <dbReference type="EMBL" id="GBE88384.1"/>
    </source>
</evidence>
<dbReference type="PANTHER" id="PTHR14030">
    <property type="entry name" value="MITOTIC CHECKPOINT SERINE/THREONINE-PROTEIN KINASE BUB1"/>
    <property type="match status" value="1"/>
</dbReference>
<dbReference type="PROSITE" id="PS50011">
    <property type="entry name" value="PROTEIN_KINASE_DOM"/>
    <property type="match status" value="1"/>
</dbReference>
<dbReference type="InterPro" id="IPR000719">
    <property type="entry name" value="Prot_kinase_dom"/>
</dbReference>
<dbReference type="Gene3D" id="6.10.20.170">
    <property type="match status" value="1"/>
</dbReference>
<keyword evidence="4" id="KW-0995">Kinetochore</keyword>
<dbReference type="AlphaFoldDB" id="A0A401H1T9"/>
<feature type="compositionally biased region" description="Polar residues" evidence="8">
    <location>
        <begin position="521"/>
        <end position="537"/>
    </location>
</feature>
<feature type="domain" description="BUB1 N-terminal" evidence="10">
    <location>
        <begin position="17"/>
        <end position="181"/>
    </location>
</feature>
<dbReference type="InterPro" id="IPR015661">
    <property type="entry name" value="Bub1/Mad3"/>
</dbReference>
<keyword evidence="12" id="KW-1185">Reference proteome</keyword>
<feature type="region of interest" description="Disordered" evidence="8">
    <location>
        <begin position="520"/>
        <end position="555"/>
    </location>
</feature>
<evidence type="ECO:0008006" key="13">
    <source>
        <dbReference type="Google" id="ProtNLM"/>
    </source>
</evidence>
<dbReference type="EMBL" id="BFAD01000013">
    <property type="protein sequence ID" value="GBE88384.1"/>
    <property type="molecule type" value="Genomic_DNA"/>
</dbReference>
<dbReference type="GO" id="GO:0005634">
    <property type="term" value="C:nucleus"/>
    <property type="evidence" value="ECO:0007669"/>
    <property type="project" value="TreeGrafter"/>
</dbReference>
<dbReference type="GO" id="GO:0005524">
    <property type="term" value="F:ATP binding"/>
    <property type="evidence" value="ECO:0007669"/>
    <property type="project" value="UniProtKB-UniRule"/>
</dbReference>
<evidence type="ECO:0000256" key="7">
    <source>
        <dbReference type="PROSITE-ProRule" id="PRU10141"/>
    </source>
</evidence>
<dbReference type="InterPro" id="IPR013212">
    <property type="entry name" value="Mad3/Bub1_I"/>
</dbReference>
<dbReference type="SMART" id="SM00220">
    <property type="entry name" value="S_TKc"/>
    <property type="match status" value="1"/>
</dbReference>
<feature type="binding site" evidence="7">
    <location>
        <position position="836"/>
    </location>
    <ligand>
        <name>ATP</name>
        <dbReference type="ChEBI" id="CHEBI:30616"/>
    </ligand>
</feature>
<dbReference type="Pfam" id="PF08311">
    <property type="entry name" value="Mad3_BUB1_I"/>
    <property type="match status" value="1"/>
</dbReference>
<keyword evidence="5 7" id="KW-0067">ATP-binding</keyword>
<dbReference type="OrthoDB" id="248495at2759"/>
<proteinExistence type="predicted"/>
<dbReference type="Pfam" id="PF08171">
    <property type="entry name" value="Mad3_BUB1_II"/>
    <property type="match status" value="1"/>
</dbReference>
<dbReference type="GO" id="GO:0007094">
    <property type="term" value="P:mitotic spindle assembly checkpoint signaling"/>
    <property type="evidence" value="ECO:0007669"/>
    <property type="project" value="InterPro"/>
</dbReference>
<evidence type="ECO:0000256" key="4">
    <source>
        <dbReference type="ARBA" id="ARBA00022838"/>
    </source>
</evidence>
<comment type="caution">
    <text evidence="11">The sequence shown here is derived from an EMBL/GenBank/DDBJ whole genome shotgun (WGS) entry which is preliminary data.</text>
</comment>
<evidence type="ECO:0000259" key="10">
    <source>
        <dbReference type="PROSITE" id="PS51489"/>
    </source>
</evidence>
<dbReference type="FunCoup" id="A0A401H1T9">
    <property type="interactions" value="168"/>
</dbReference>
<feature type="compositionally biased region" description="Polar residues" evidence="8">
    <location>
        <begin position="165"/>
        <end position="182"/>
    </location>
</feature>
<dbReference type="GO" id="GO:0051754">
    <property type="term" value="P:meiotic sister chromatid cohesion, centromeric"/>
    <property type="evidence" value="ECO:0007669"/>
    <property type="project" value="TreeGrafter"/>
</dbReference>
<evidence type="ECO:0000256" key="8">
    <source>
        <dbReference type="SAM" id="MobiDB-lite"/>
    </source>
</evidence>
<comment type="subcellular location">
    <subcellularLocation>
        <location evidence="1">Chromosome</location>
        <location evidence="1">Centromere</location>
        <location evidence="1">Kinetochore</location>
    </subcellularLocation>
</comment>
<dbReference type="InterPro" id="IPR012572">
    <property type="entry name" value="Mad3/Bub1_II"/>
</dbReference>
<dbReference type="SUPFAM" id="SSF56112">
    <property type="entry name" value="Protein kinase-like (PK-like)"/>
    <property type="match status" value="1"/>
</dbReference>
<evidence type="ECO:0000256" key="5">
    <source>
        <dbReference type="ARBA" id="ARBA00022840"/>
    </source>
</evidence>
<feature type="region of interest" description="Disordered" evidence="8">
    <location>
        <begin position="587"/>
        <end position="615"/>
    </location>
</feature>
<dbReference type="InterPro" id="IPR017441">
    <property type="entry name" value="Protein_kinase_ATP_BS"/>
</dbReference>